<feature type="domain" description="Glycosyl transferase family 1" evidence="1">
    <location>
        <begin position="197"/>
        <end position="365"/>
    </location>
</feature>
<dbReference type="PANTHER" id="PTHR45947">
    <property type="entry name" value="SULFOQUINOVOSYL TRANSFERASE SQD2"/>
    <property type="match status" value="1"/>
</dbReference>
<dbReference type="PANTHER" id="PTHR45947:SF3">
    <property type="entry name" value="SULFOQUINOVOSYL TRANSFERASE SQD2"/>
    <property type="match status" value="1"/>
</dbReference>
<organism evidence="3 4">
    <name type="scientific">Nostoc parmelioides FACHB-3921</name>
    <dbReference type="NCBI Taxonomy" id="2692909"/>
    <lineage>
        <taxon>Bacteria</taxon>
        <taxon>Bacillati</taxon>
        <taxon>Cyanobacteriota</taxon>
        <taxon>Cyanophyceae</taxon>
        <taxon>Nostocales</taxon>
        <taxon>Nostocaceae</taxon>
        <taxon>Nostoc</taxon>
    </lineage>
</organism>
<dbReference type="Gene3D" id="3.40.50.2000">
    <property type="entry name" value="Glycogen Phosphorylase B"/>
    <property type="match status" value="2"/>
</dbReference>
<gene>
    <name evidence="3" type="ORF">H6G14_08620</name>
</gene>
<evidence type="ECO:0000313" key="3">
    <source>
        <dbReference type="EMBL" id="MBD2251372.1"/>
    </source>
</evidence>
<evidence type="ECO:0000313" key="4">
    <source>
        <dbReference type="Proteomes" id="UP000621307"/>
    </source>
</evidence>
<feature type="domain" description="Glycosyltransferase subfamily 4-like N-terminal" evidence="2">
    <location>
        <begin position="15"/>
        <end position="185"/>
    </location>
</feature>
<dbReference type="SUPFAM" id="SSF53756">
    <property type="entry name" value="UDP-Glycosyltransferase/glycogen phosphorylase"/>
    <property type="match status" value="1"/>
</dbReference>
<name>A0ABR8BBB6_9NOSO</name>
<proteinExistence type="predicted"/>
<dbReference type="NCBIfam" id="NF038295">
    <property type="entry name" value="EPS_HpsP"/>
    <property type="match status" value="1"/>
</dbReference>
<dbReference type="Proteomes" id="UP000621307">
    <property type="component" value="Unassembled WGS sequence"/>
</dbReference>
<comment type="caution">
    <text evidence="3">The sequence shown here is derived from an EMBL/GenBank/DDBJ whole genome shotgun (WGS) entry which is preliminary data.</text>
</comment>
<dbReference type="InterPro" id="IPR050194">
    <property type="entry name" value="Glycosyltransferase_grp1"/>
</dbReference>
<evidence type="ECO:0000259" key="2">
    <source>
        <dbReference type="Pfam" id="PF13579"/>
    </source>
</evidence>
<sequence length="390" mass="43237">MKILQIVPSISLIYGGPSQMVLGLSPALVKAGAEVTIITTDSNGDSGQKPLDVPLNVPIKQDGYEIIYFRCSPFRRYKFSLDLLNWLKIHAHEYDIAHIHALFSPVSSAAATICRQQKLPYILRPLGTLDPADLQKKKQLKKLYVEIIERRNLAGAAAIHFTSEQEAKVSARFGVATRDLVIPLGVIPPQKKSDNALINQLGIPENIPLILFMSRIDPKKGLNLLIPALEKLLAIGNNFHFVLAGTNPQDPDYEQQIKDQITHSSLRSHTTITGFVTGELKASLLQAADLFVLPSYYENFGIAVAEAMVAGVPVIISDQVHIWQQVRDSESGWVGTTEVESLVELLQQALQNPQECQRRGLNAQNYALQNFSWDAIAQQMIQAYQTIIKT</sequence>
<dbReference type="RefSeq" id="WP_190566870.1">
    <property type="nucleotide sequence ID" value="NZ_JACJQL010000009.1"/>
</dbReference>
<dbReference type="EMBL" id="JACJQL010000009">
    <property type="protein sequence ID" value="MBD2251372.1"/>
    <property type="molecule type" value="Genomic_DNA"/>
</dbReference>
<reference evidence="3 4" key="1">
    <citation type="journal article" date="2020" name="ISME J.">
        <title>Comparative genomics reveals insights into cyanobacterial evolution and habitat adaptation.</title>
        <authorList>
            <person name="Chen M.Y."/>
            <person name="Teng W.K."/>
            <person name="Zhao L."/>
            <person name="Hu C.X."/>
            <person name="Zhou Y.K."/>
            <person name="Han B.P."/>
            <person name="Song L.R."/>
            <person name="Shu W.S."/>
        </authorList>
    </citation>
    <scope>NUCLEOTIDE SEQUENCE [LARGE SCALE GENOMIC DNA]</scope>
    <source>
        <strain evidence="3 4">FACHB-3921</strain>
    </source>
</reference>
<dbReference type="InterPro" id="IPR028098">
    <property type="entry name" value="Glyco_trans_4-like_N"/>
</dbReference>
<protein>
    <submittedName>
        <fullName evidence="3">Glycosyltransferase</fullName>
    </submittedName>
</protein>
<evidence type="ECO:0000259" key="1">
    <source>
        <dbReference type="Pfam" id="PF00534"/>
    </source>
</evidence>
<keyword evidence="4" id="KW-1185">Reference proteome</keyword>
<dbReference type="Pfam" id="PF13579">
    <property type="entry name" value="Glyco_trans_4_4"/>
    <property type="match status" value="1"/>
</dbReference>
<accession>A0ABR8BBB6</accession>
<dbReference type="Pfam" id="PF00534">
    <property type="entry name" value="Glycos_transf_1"/>
    <property type="match status" value="1"/>
</dbReference>
<dbReference type="InterPro" id="IPR001296">
    <property type="entry name" value="Glyco_trans_1"/>
</dbReference>
<dbReference type="CDD" id="cd03821">
    <property type="entry name" value="GT4_Bme6-like"/>
    <property type="match status" value="1"/>
</dbReference>